<organism evidence="1 2">
    <name type="scientific">Candidatus Sungbacteria bacterium RIFCSPHIGHO2_01_FULL_50_25</name>
    <dbReference type="NCBI Taxonomy" id="1802265"/>
    <lineage>
        <taxon>Bacteria</taxon>
        <taxon>Candidatus Sungiibacteriota</taxon>
    </lineage>
</organism>
<dbReference type="Proteomes" id="UP000178574">
    <property type="component" value="Unassembled WGS sequence"/>
</dbReference>
<sequence>MVLLDAVREVFSRRFAHGRRVTPLEYFIHDPSVARAERGKSVEEAFLELVQEYGLEGRADLNDQSSGYYHHWRLIAILPYARHKWVLTRLVETGKIDFFPPSFVEKVRSLAHRYERELRRFSLRASVTFEVQTIGMTLADIRKEQELWRLHCEAMWGDA</sequence>
<dbReference type="EMBL" id="MHQD01000045">
    <property type="protein sequence ID" value="OGZ94972.1"/>
    <property type="molecule type" value="Genomic_DNA"/>
</dbReference>
<proteinExistence type="predicted"/>
<name>A0A1G2K6A7_9BACT</name>
<protein>
    <submittedName>
        <fullName evidence="1">Uncharacterized protein</fullName>
    </submittedName>
</protein>
<accession>A0A1G2K6A7</accession>
<reference evidence="1 2" key="1">
    <citation type="journal article" date="2016" name="Nat. Commun.">
        <title>Thousands of microbial genomes shed light on interconnected biogeochemical processes in an aquifer system.</title>
        <authorList>
            <person name="Anantharaman K."/>
            <person name="Brown C.T."/>
            <person name="Hug L.A."/>
            <person name="Sharon I."/>
            <person name="Castelle C.J."/>
            <person name="Probst A.J."/>
            <person name="Thomas B.C."/>
            <person name="Singh A."/>
            <person name="Wilkins M.J."/>
            <person name="Karaoz U."/>
            <person name="Brodie E.L."/>
            <person name="Williams K.H."/>
            <person name="Hubbard S.S."/>
            <person name="Banfield J.F."/>
        </authorList>
    </citation>
    <scope>NUCLEOTIDE SEQUENCE [LARGE SCALE GENOMIC DNA]</scope>
</reference>
<dbReference type="AlphaFoldDB" id="A0A1G2K6A7"/>
<evidence type="ECO:0000313" key="1">
    <source>
        <dbReference type="EMBL" id="OGZ94972.1"/>
    </source>
</evidence>
<gene>
    <name evidence="1" type="ORF">A2847_02240</name>
</gene>
<evidence type="ECO:0000313" key="2">
    <source>
        <dbReference type="Proteomes" id="UP000178574"/>
    </source>
</evidence>
<comment type="caution">
    <text evidence="1">The sequence shown here is derived from an EMBL/GenBank/DDBJ whole genome shotgun (WGS) entry which is preliminary data.</text>
</comment>